<accession>A0A9W7L6B4</accession>
<reference evidence="3" key="1">
    <citation type="journal article" date="2023" name="Commun. Biol.">
        <title>Genome analysis of Parmales, the sister group of diatoms, reveals the evolutionary specialization of diatoms from phago-mixotrophs to photoautotrophs.</title>
        <authorList>
            <person name="Ban H."/>
            <person name="Sato S."/>
            <person name="Yoshikawa S."/>
            <person name="Yamada K."/>
            <person name="Nakamura Y."/>
            <person name="Ichinomiya M."/>
            <person name="Sato N."/>
            <person name="Blanc-Mathieu R."/>
            <person name="Endo H."/>
            <person name="Kuwata A."/>
            <person name="Ogata H."/>
        </authorList>
    </citation>
    <scope>NUCLEOTIDE SEQUENCE [LARGE SCALE GENOMIC DNA]</scope>
</reference>
<gene>
    <name evidence="2" type="ORF">TrCOL_g10781</name>
</gene>
<sequence length="134" mass="14364">MSKRRSTPRLIRPSSPPLAMAIPGNSVLEQTFIGGFMTFLQLYNYVITGRILLSWFPQSQGVALLQPIFVLSDPFLNTFRGLVPSIGGIDLSPLLGFFLLNVLTNATAAIGCEKGKGKREKKGGAVKGGEVVVG</sequence>
<dbReference type="PANTHER" id="PTHR33219:SF14">
    <property type="entry name" value="PROTEIN COFACTOR ASSEMBLY OF COMPLEX C SUBUNIT B CCB3, CHLOROPLASTIC-RELATED"/>
    <property type="match status" value="1"/>
</dbReference>
<keyword evidence="3" id="KW-1185">Reference proteome</keyword>
<name>A0A9W7L6B4_9STRA</name>
<comment type="caution">
    <text evidence="2">The sequence shown here is derived from an EMBL/GenBank/DDBJ whole genome shotgun (WGS) entry which is preliminary data.</text>
</comment>
<dbReference type="InterPro" id="IPR003425">
    <property type="entry name" value="CCB3/YggT"/>
</dbReference>
<dbReference type="Proteomes" id="UP001165065">
    <property type="component" value="Unassembled WGS sequence"/>
</dbReference>
<organism evidence="2 3">
    <name type="scientific">Triparma columacea</name>
    <dbReference type="NCBI Taxonomy" id="722753"/>
    <lineage>
        <taxon>Eukaryota</taxon>
        <taxon>Sar</taxon>
        <taxon>Stramenopiles</taxon>
        <taxon>Ochrophyta</taxon>
        <taxon>Bolidophyceae</taxon>
        <taxon>Parmales</taxon>
        <taxon>Triparmaceae</taxon>
        <taxon>Triparma</taxon>
    </lineage>
</organism>
<proteinExistence type="predicted"/>
<dbReference type="GO" id="GO:0016020">
    <property type="term" value="C:membrane"/>
    <property type="evidence" value="ECO:0007669"/>
    <property type="project" value="InterPro"/>
</dbReference>
<dbReference type="EMBL" id="BRYA01000926">
    <property type="protein sequence ID" value="GMI35815.1"/>
    <property type="molecule type" value="Genomic_DNA"/>
</dbReference>
<dbReference type="OrthoDB" id="2066at2759"/>
<keyword evidence="1" id="KW-1133">Transmembrane helix</keyword>
<protein>
    <submittedName>
        <fullName evidence="2">Uncharacterized protein</fullName>
    </submittedName>
</protein>
<keyword evidence="1" id="KW-0812">Transmembrane</keyword>
<dbReference type="PANTHER" id="PTHR33219">
    <property type="entry name" value="YLMG HOMOLOG PROTEIN 2, CHLOROPLASTIC"/>
    <property type="match status" value="1"/>
</dbReference>
<feature type="transmembrane region" description="Helical" evidence="1">
    <location>
        <begin position="91"/>
        <end position="112"/>
    </location>
</feature>
<dbReference type="AlphaFoldDB" id="A0A9W7L6B4"/>
<evidence type="ECO:0000313" key="2">
    <source>
        <dbReference type="EMBL" id="GMI35815.1"/>
    </source>
</evidence>
<keyword evidence="1" id="KW-0472">Membrane</keyword>
<evidence type="ECO:0000256" key="1">
    <source>
        <dbReference type="SAM" id="Phobius"/>
    </source>
</evidence>
<evidence type="ECO:0000313" key="3">
    <source>
        <dbReference type="Proteomes" id="UP001165065"/>
    </source>
</evidence>
<dbReference type="Pfam" id="PF02325">
    <property type="entry name" value="CCB3_YggT"/>
    <property type="match status" value="1"/>
</dbReference>